<name>A0A1U7PPK7_9BACI</name>
<reference evidence="2" key="1">
    <citation type="submission" date="2017-01" db="EMBL/GenBank/DDBJ databases">
        <authorList>
            <person name="Varghese N."/>
            <person name="Submissions S."/>
        </authorList>
    </citation>
    <scope>NUCLEOTIDE SEQUENCE [LARGE SCALE GENOMIC DNA]</scope>
    <source>
        <strain evidence="2">MNA4</strain>
    </source>
</reference>
<dbReference type="RefSeq" id="WP_076757632.1">
    <property type="nucleotide sequence ID" value="NZ_FTPL01000002.1"/>
</dbReference>
<dbReference type="Pfam" id="PF06279">
    <property type="entry name" value="DUF1033"/>
    <property type="match status" value="1"/>
</dbReference>
<sequence>MYEIIYMKADYEPWWLFNGWEQEIVERWTYESPDHAAGQLDKILKDFRQEHRNEASREQKFWAFWSDKEICFCEDCAEDLQIYHGILTMIDGKPAPISRK</sequence>
<dbReference type="OrthoDB" id="2389779at2"/>
<dbReference type="Proteomes" id="UP000187550">
    <property type="component" value="Unassembled WGS sequence"/>
</dbReference>
<keyword evidence="2" id="KW-1185">Reference proteome</keyword>
<accession>A0A1U7PPK7</accession>
<dbReference type="InterPro" id="IPR010434">
    <property type="entry name" value="DUF1033"/>
</dbReference>
<evidence type="ECO:0008006" key="3">
    <source>
        <dbReference type="Google" id="ProtNLM"/>
    </source>
</evidence>
<gene>
    <name evidence="1" type="ORF">SAMN05428946_1350</name>
</gene>
<dbReference type="STRING" id="550447.SAMN05428946_1350"/>
<evidence type="ECO:0000313" key="1">
    <source>
        <dbReference type="EMBL" id="SIT80822.1"/>
    </source>
</evidence>
<protein>
    <recommendedName>
        <fullName evidence="3">DUF1033 domain-containing protein</fullName>
    </recommendedName>
</protein>
<dbReference type="AlphaFoldDB" id="A0A1U7PPK7"/>
<evidence type="ECO:0000313" key="2">
    <source>
        <dbReference type="Proteomes" id="UP000187550"/>
    </source>
</evidence>
<proteinExistence type="predicted"/>
<dbReference type="EMBL" id="FTPL01000002">
    <property type="protein sequence ID" value="SIT80822.1"/>
    <property type="molecule type" value="Genomic_DNA"/>
</dbReference>
<organism evidence="1 2">
    <name type="scientific">Edaphobacillus lindanitolerans</name>
    <dbReference type="NCBI Taxonomy" id="550447"/>
    <lineage>
        <taxon>Bacteria</taxon>
        <taxon>Bacillati</taxon>
        <taxon>Bacillota</taxon>
        <taxon>Bacilli</taxon>
        <taxon>Bacillales</taxon>
        <taxon>Bacillaceae</taxon>
        <taxon>Edaphobacillus</taxon>
    </lineage>
</organism>